<reference evidence="2" key="2">
    <citation type="submission" date="2025-09" db="UniProtKB">
        <authorList>
            <consortium name="Ensembl"/>
        </authorList>
    </citation>
    <scope>IDENTIFICATION</scope>
</reference>
<feature type="chain" id="PRO_5025629144" evidence="1">
    <location>
        <begin position="19"/>
        <end position="137"/>
    </location>
</feature>
<protein>
    <submittedName>
        <fullName evidence="2">SH2 domain containing 1A</fullName>
    </submittedName>
</protein>
<feature type="signal peptide" evidence="1">
    <location>
        <begin position="1"/>
        <end position="18"/>
    </location>
</feature>
<dbReference type="SUPFAM" id="SSF55550">
    <property type="entry name" value="SH2 domain"/>
    <property type="match status" value="1"/>
</dbReference>
<dbReference type="InParanoid" id="A0A663ESU5"/>
<dbReference type="GO" id="GO:0050860">
    <property type="term" value="P:negative regulation of T cell receptor signaling pathway"/>
    <property type="evidence" value="ECO:0007669"/>
    <property type="project" value="Ensembl"/>
</dbReference>
<reference evidence="2" key="1">
    <citation type="submission" date="2025-08" db="UniProtKB">
        <authorList>
            <consortium name="Ensembl"/>
        </authorList>
    </citation>
    <scope>IDENTIFICATION</scope>
</reference>
<sequence length="137" mass="15551">LICILIFIIALALRRIPGLWRSKGTPTNSSRSSCNLNRLSQRQRSALLRDRIAPCRQRHQGYVYTYRVSKTEAGSWSAETAPGVHRRHFRKVHNLISAFQKPDQGIVTPLQHPVVNHAKAKYPPGRNEGHGFHLQPS</sequence>
<organism evidence="2 3">
    <name type="scientific">Aquila chrysaetos chrysaetos</name>
    <dbReference type="NCBI Taxonomy" id="223781"/>
    <lineage>
        <taxon>Eukaryota</taxon>
        <taxon>Metazoa</taxon>
        <taxon>Chordata</taxon>
        <taxon>Craniata</taxon>
        <taxon>Vertebrata</taxon>
        <taxon>Euteleostomi</taxon>
        <taxon>Archelosauria</taxon>
        <taxon>Archosauria</taxon>
        <taxon>Dinosauria</taxon>
        <taxon>Saurischia</taxon>
        <taxon>Theropoda</taxon>
        <taxon>Coelurosauria</taxon>
        <taxon>Aves</taxon>
        <taxon>Neognathae</taxon>
        <taxon>Neoaves</taxon>
        <taxon>Telluraves</taxon>
        <taxon>Accipitrimorphae</taxon>
        <taxon>Accipitriformes</taxon>
        <taxon>Accipitridae</taxon>
        <taxon>Accipitrinae</taxon>
        <taxon>Aquila</taxon>
    </lineage>
</organism>
<dbReference type="GO" id="GO:0005737">
    <property type="term" value="C:cytoplasm"/>
    <property type="evidence" value="ECO:0007669"/>
    <property type="project" value="Ensembl"/>
</dbReference>
<dbReference type="GO" id="GO:0030674">
    <property type="term" value="F:protein-macromolecule adaptor activity"/>
    <property type="evidence" value="ECO:0007669"/>
    <property type="project" value="Ensembl"/>
</dbReference>
<accession>A0A663ESU5</accession>
<keyword evidence="1" id="KW-0732">Signal</keyword>
<dbReference type="AlphaFoldDB" id="A0A663ESU5"/>
<keyword evidence="3" id="KW-1185">Reference proteome</keyword>
<dbReference type="InterPro" id="IPR036860">
    <property type="entry name" value="SH2_dom_sf"/>
</dbReference>
<evidence type="ECO:0000256" key="1">
    <source>
        <dbReference type="SAM" id="SignalP"/>
    </source>
</evidence>
<dbReference type="Gene3D" id="3.30.505.10">
    <property type="entry name" value="SH2 domain"/>
    <property type="match status" value="1"/>
</dbReference>
<evidence type="ECO:0000313" key="2">
    <source>
        <dbReference type="Ensembl" id="ENSACCP00020015405.1"/>
    </source>
</evidence>
<dbReference type="GO" id="GO:0042267">
    <property type="term" value="P:natural killer cell mediated cytotoxicity"/>
    <property type="evidence" value="ECO:0007669"/>
    <property type="project" value="Ensembl"/>
</dbReference>
<name>A0A663ESU5_AQUCH</name>
<evidence type="ECO:0000313" key="3">
    <source>
        <dbReference type="Proteomes" id="UP000472275"/>
    </source>
</evidence>
<dbReference type="GO" id="GO:0045954">
    <property type="term" value="P:positive regulation of natural killer cell mediated cytotoxicity"/>
    <property type="evidence" value="ECO:0007669"/>
    <property type="project" value="Ensembl"/>
</dbReference>
<dbReference type="FunCoup" id="A0A663ESU5">
    <property type="interactions" value="16"/>
</dbReference>
<dbReference type="GO" id="GO:0006959">
    <property type="term" value="P:humoral immune response"/>
    <property type="evidence" value="ECO:0007669"/>
    <property type="project" value="Ensembl"/>
</dbReference>
<dbReference type="Proteomes" id="UP000472275">
    <property type="component" value="Chromosome 21"/>
</dbReference>
<dbReference type="GeneTree" id="ENSGT00940000155920"/>
<dbReference type="GO" id="GO:0030101">
    <property type="term" value="P:natural killer cell activation"/>
    <property type="evidence" value="ECO:0007669"/>
    <property type="project" value="Ensembl"/>
</dbReference>
<dbReference type="Ensembl" id="ENSACCT00020016069.1">
    <property type="protein sequence ID" value="ENSACCP00020015405.1"/>
    <property type="gene ID" value="ENSACCG00020010570.1"/>
</dbReference>
<proteinExistence type="predicted"/>